<name>A0A327QS61_9BACT</name>
<evidence type="ECO:0000256" key="4">
    <source>
        <dbReference type="ARBA" id="ARBA00023136"/>
    </source>
</evidence>
<dbReference type="GO" id="GO:0009279">
    <property type="term" value="C:cell outer membrane"/>
    <property type="evidence" value="ECO:0007669"/>
    <property type="project" value="UniProtKB-SubCell"/>
</dbReference>
<evidence type="ECO:0000256" key="1">
    <source>
        <dbReference type="ARBA" id="ARBA00004442"/>
    </source>
</evidence>
<accession>A0A327QS61</accession>
<dbReference type="Pfam" id="PF07980">
    <property type="entry name" value="SusD_RagB"/>
    <property type="match status" value="1"/>
</dbReference>
<dbReference type="RefSeq" id="WP_111597100.1">
    <property type="nucleotide sequence ID" value="NZ_QLLL01000003.1"/>
</dbReference>
<gene>
    <name evidence="9" type="ORF">LX64_01611</name>
</gene>
<proteinExistence type="inferred from homology"/>
<keyword evidence="4" id="KW-0472">Membrane</keyword>
<feature type="signal peptide" evidence="6">
    <location>
        <begin position="1"/>
        <end position="21"/>
    </location>
</feature>
<dbReference type="InterPro" id="IPR012944">
    <property type="entry name" value="SusD_RagB_dom"/>
</dbReference>
<dbReference type="SUPFAM" id="SSF48452">
    <property type="entry name" value="TPR-like"/>
    <property type="match status" value="1"/>
</dbReference>
<comment type="caution">
    <text evidence="9">The sequence shown here is derived from an EMBL/GenBank/DDBJ whole genome shotgun (WGS) entry which is preliminary data.</text>
</comment>
<protein>
    <submittedName>
        <fullName evidence="9">SusD-like starch-binding protein associating with outer membrane</fullName>
    </submittedName>
</protein>
<evidence type="ECO:0000256" key="2">
    <source>
        <dbReference type="ARBA" id="ARBA00006275"/>
    </source>
</evidence>
<dbReference type="EMBL" id="QLLL01000003">
    <property type="protein sequence ID" value="RAJ06484.1"/>
    <property type="molecule type" value="Genomic_DNA"/>
</dbReference>
<evidence type="ECO:0000259" key="7">
    <source>
        <dbReference type="Pfam" id="PF07980"/>
    </source>
</evidence>
<dbReference type="AlphaFoldDB" id="A0A327QS61"/>
<evidence type="ECO:0000256" key="3">
    <source>
        <dbReference type="ARBA" id="ARBA00022729"/>
    </source>
</evidence>
<sequence>MKKLSNIFLLAFVMMSLFSCKKDFLNEPTPKNGDLTDNIIFSTKNGARSALTGTYWIFRSENYNGYGGGGPGILTNRGLQTTMFHFEMKGNDLLDIYAGTYWWGNEATWAEGYYNRDANGSRTPQVWDMFYKVINNANAIIKNTPGITDASDEEKTQFIAEARALRAYSYFWLARVYQKSYAVNPDAPGIPVYTEPANKDAEGNKRASLKEVYALITADIEFAVTHLTADRSEKFIINLNVAQAIAAMIYQELAMAEPSLWEKVITNAKGAVNGYPLMSNAQYKAGFNSLANPEWIWGAPVPSDQSLTYYSQFSYIDQTNGYYKNIYANVALYNSYSATDERRTLLISPGYSPTTYPLYQRYTNKFKSRTAGVMEGDLLYIRSAQLVLIEAEAYAQKGETQNAIDKLYTLQVLRDPSAVKMASSATKDEVINAILSERSKEMYGENGGLYFDYKRLRKTFVRTGNHPNKVTIEPDDVRWLLKIPQKEINANVQLTEADQNP</sequence>
<evidence type="ECO:0000313" key="9">
    <source>
        <dbReference type="EMBL" id="RAJ06484.1"/>
    </source>
</evidence>
<dbReference type="Proteomes" id="UP000249547">
    <property type="component" value="Unassembled WGS sequence"/>
</dbReference>
<feature type="domain" description="RagB/SusD" evidence="7">
    <location>
        <begin position="320"/>
        <end position="501"/>
    </location>
</feature>
<keyword evidence="3 6" id="KW-0732">Signal</keyword>
<dbReference type="PROSITE" id="PS51257">
    <property type="entry name" value="PROKAR_LIPOPROTEIN"/>
    <property type="match status" value="1"/>
</dbReference>
<comment type="subcellular location">
    <subcellularLocation>
        <location evidence="1">Cell outer membrane</location>
    </subcellularLocation>
</comment>
<evidence type="ECO:0000259" key="8">
    <source>
        <dbReference type="Pfam" id="PF14322"/>
    </source>
</evidence>
<keyword evidence="5" id="KW-0998">Cell outer membrane</keyword>
<evidence type="ECO:0000256" key="5">
    <source>
        <dbReference type="ARBA" id="ARBA00023237"/>
    </source>
</evidence>
<dbReference type="Gene3D" id="1.25.40.390">
    <property type="match status" value="1"/>
</dbReference>
<evidence type="ECO:0000313" key="10">
    <source>
        <dbReference type="Proteomes" id="UP000249547"/>
    </source>
</evidence>
<keyword evidence="10" id="KW-1185">Reference proteome</keyword>
<comment type="similarity">
    <text evidence="2">Belongs to the SusD family.</text>
</comment>
<reference evidence="9 10" key="1">
    <citation type="submission" date="2018-06" db="EMBL/GenBank/DDBJ databases">
        <title>Genomic Encyclopedia of Archaeal and Bacterial Type Strains, Phase II (KMG-II): from individual species to whole genera.</title>
        <authorList>
            <person name="Goeker M."/>
        </authorList>
    </citation>
    <scope>NUCLEOTIDE SEQUENCE [LARGE SCALE GENOMIC DNA]</scope>
    <source>
        <strain evidence="9 10">DSM 23857</strain>
    </source>
</reference>
<feature type="domain" description="SusD-like N-terminal" evidence="8">
    <location>
        <begin position="103"/>
        <end position="249"/>
    </location>
</feature>
<dbReference type="InterPro" id="IPR033985">
    <property type="entry name" value="SusD-like_N"/>
</dbReference>
<dbReference type="Pfam" id="PF14322">
    <property type="entry name" value="SusD-like_3"/>
    <property type="match status" value="1"/>
</dbReference>
<evidence type="ECO:0000256" key="6">
    <source>
        <dbReference type="SAM" id="SignalP"/>
    </source>
</evidence>
<feature type="chain" id="PRO_5016352088" evidence="6">
    <location>
        <begin position="22"/>
        <end position="501"/>
    </location>
</feature>
<dbReference type="InterPro" id="IPR011990">
    <property type="entry name" value="TPR-like_helical_dom_sf"/>
</dbReference>
<organism evidence="9 10">
    <name type="scientific">Chitinophaga skermanii</name>
    <dbReference type="NCBI Taxonomy" id="331697"/>
    <lineage>
        <taxon>Bacteria</taxon>
        <taxon>Pseudomonadati</taxon>
        <taxon>Bacteroidota</taxon>
        <taxon>Chitinophagia</taxon>
        <taxon>Chitinophagales</taxon>
        <taxon>Chitinophagaceae</taxon>
        <taxon>Chitinophaga</taxon>
    </lineage>
</organism>
<dbReference type="OrthoDB" id="630434at2"/>